<organism evidence="3 4">
    <name type="scientific">Alloalcanivorax venustensis ISO4</name>
    <dbReference type="NCBI Taxonomy" id="1177184"/>
    <lineage>
        <taxon>Bacteria</taxon>
        <taxon>Pseudomonadati</taxon>
        <taxon>Pseudomonadota</taxon>
        <taxon>Gammaproteobacteria</taxon>
        <taxon>Oceanospirillales</taxon>
        <taxon>Alcanivoracaceae</taxon>
        <taxon>Alloalcanivorax</taxon>
    </lineage>
</organism>
<dbReference type="Pfam" id="PF04519">
    <property type="entry name" value="Bactofilin"/>
    <property type="match status" value="1"/>
</dbReference>
<protein>
    <recommendedName>
        <fullName evidence="5">Cell shape determination protein CcmA</fullName>
    </recommendedName>
</protein>
<comment type="caution">
    <text evidence="3">The sequence shown here is derived from an EMBL/GenBank/DDBJ whole genome shotgun (WGS) entry which is preliminary data.</text>
</comment>
<reference evidence="3 4" key="1">
    <citation type="submission" date="2012-09" db="EMBL/GenBank/DDBJ databases">
        <title>Genome Sequence of alkane-degrading Bacterium Alcanivorax venustensis ISO4.</title>
        <authorList>
            <person name="Lai Q."/>
            <person name="Shao Z."/>
        </authorList>
    </citation>
    <scope>NUCLEOTIDE SEQUENCE [LARGE SCALE GENOMIC DNA]</scope>
    <source>
        <strain evidence="3 4">ISO4</strain>
    </source>
</reference>
<dbReference type="Proteomes" id="UP000644441">
    <property type="component" value="Unassembled WGS sequence"/>
</dbReference>
<comment type="similarity">
    <text evidence="1">Belongs to the bactofilin family.</text>
</comment>
<evidence type="ECO:0000313" key="4">
    <source>
        <dbReference type="Proteomes" id="UP000644441"/>
    </source>
</evidence>
<sequence length="152" mass="16334">MIGRDKKSTGGQQNFRDHTLIAPSARIVGDIEFNGGLHVQGEVDGNITVGEDGGQLVIGESGVVRGEIRVPRITINGRVEGDVNATEHLELASKAQVEGNVFYVMIEMLMGARVNGKLVRLDEERRNLPAPEKPGGRPDADPAEADARPENT</sequence>
<evidence type="ECO:0008006" key="5">
    <source>
        <dbReference type="Google" id="ProtNLM"/>
    </source>
</evidence>
<evidence type="ECO:0000256" key="2">
    <source>
        <dbReference type="SAM" id="MobiDB-lite"/>
    </source>
</evidence>
<name>A0ABS0ADR1_9GAMM</name>
<feature type="compositionally biased region" description="Basic and acidic residues" evidence="2">
    <location>
        <begin position="134"/>
        <end position="152"/>
    </location>
</feature>
<dbReference type="GeneID" id="99764705"/>
<dbReference type="EMBL" id="ARXR01000002">
    <property type="protein sequence ID" value="MBF5051651.1"/>
    <property type="molecule type" value="Genomic_DNA"/>
</dbReference>
<dbReference type="RefSeq" id="WP_142948339.1">
    <property type="nucleotide sequence ID" value="NZ_ARXR01000002.1"/>
</dbReference>
<dbReference type="PANTHER" id="PTHR35024">
    <property type="entry name" value="HYPOTHETICAL CYTOSOLIC PROTEIN"/>
    <property type="match status" value="1"/>
</dbReference>
<keyword evidence="4" id="KW-1185">Reference proteome</keyword>
<evidence type="ECO:0000256" key="1">
    <source>
        <dbReference type="ARBA" id="ARBA00044755"/>
    </source>
</evidence>
<evidence type="ECO:0000313" key="3">
    <source>
        <dbReference type="EMBL" id="MBF5051651.1"/>
    </source>
</evidence>
<accession>A0ABS0ADR1</accession>
<proteinExistence type="inferred from homology"/>
<gene>
    <name evidence="3" type="ORF">ISO4_00253</name>
</gene>
<feature type="region of interest" description="Disordered" evidence="2">
    <location>
        <begin position="125"/>
        <end position="152"/>
    </location>
</feature>
<dbReference type="InterPro" id="IPR007607">
    <property type="entry name" value="BacA/B"/>
</dbReference>
<dbReference type="PANTHER" id="PTHR35024:SF4">
    <property type="entry name" value="POLYMER-FORMING CYTOSKELETAL PROTEIN"/>
    <property type="match status" value="1"/>
</dbReference>